<evidence type="ECO:0000256" key="4">
    <source>
        <dbReference type="PROSITE-ProRule" id="PRU00335"/>
    </source>
</evidence>
<dbReference type="InterPro" id="IPR009057">
    <property type="entry name" value="Homeodomain-like_sf"/>
</dbReference>
<feature type="DNA-binding region" description="H-T-H motif" evidence="4">
    <location>
        <begin position="40"/>
        <end position="59"/>
    </location>
</feature>
<dbReference type="Pfam" id="PF17932">
    <property type="entry name" value="TetR_C_24"/>
    <property type="match status" value="1"/>
</dbReference>
<organism evidence="6 7">
    <name type="scientific">Nocardia donostiensis</name>
    <dbReference type="NCBI Taxonomy" id="1538463"/>
    <lineage>
        <taxon>Bacteria</taxon>
        <taxon>Bacillati</taxon>
        <taxon>Actinomycetota</taxon>
        <taxon>Actinomycetes</taxon>
        <taxon>Mycobacteriales</taxon>
        <taxon>Nocardiaceae</taxon>
        <taxon>Nocardia</taxon>
    </lineage>
</organism>
<dbReference type="GO" id="GO:0003700">
    <property type="term" value="F:DNA-binding transcription factor activity"/>
    <property type="evidence" value="ECO:0007669"/>
    <property type="project" value="TreeGrafter"/>
</dbReference>
<evidence type="ECO:0000313" key="6">
    <source>
        <dbReference type="EMBL" id="ONM50443.1"/>
    </source>
</evidence>
<comment type="caution">
    <text evidence="6">The sequence shown here is derived from an EMBL/GenBank/DDBJ whole genome shotgun (WGS) entry which is preliminary data.</text>
</comment>
<keyword evidence="2 4" id="KW-0238">DNA-binding</keyword>
<reference evidence="6 7" key="1">
    <citation type="journal article" date="2016" name="Antonie Van Leeuwenhoek">
        <title>Nocardia donostiensis sp. nov., isolated from human respiratory specimens.</title>
        <authorList>
            <person name="Ercibengoa M."/>
            <person name="Bell M."/>
            <person name="Marimon J.M."/>
            <person name="Humrighouse B."/>
            <person name="Klenk H.P."/>
            <person name="Potter G."/>
            <person name="Perez-Trallero E."/>
        </authorList>
    </citation>
    <scope>NUCLEOTIDE SEQUENCE [LARGE SCALE GENOMIC DNA]</scope>
    <source>
        <strain evidence="6 7">X1655</strain>
    </source>
</reference>
<dbReference type="STRING" id="1538463.B0T36_01650"/>
<gene>
    <name evidence="6" type="ORF">B0T46_00505</name>
</gene>
<evidence type="ECO:0000313" key="7">
    <source>
        <dbReference type="Proteomes" id="UP000188836"/>
    </source>
</evidence>
<accession>A0A1W0B8I6</accession>
<dbReference type="SUPFAM" id="SSF46689">
    <property type="entry name" value="Homeodomain-like"/>
    <property type="match status" value="2"/>
</dbReference>
<dbReference type="GO" id="GO:0000976">
    <property type="term" value="F:transcription cis-regulatory region binding"/>
    <property type="evidence" value="ECO:0007669"/>
    <property type="project" value="TreeGrafter"/>
</dbReference>
<dbReference type="PROSITE" id="PS50977">
    <property type="entry name" value="HTH_TETR_2"/>
    <property type="match status" value="2"/>
</dbReference>
<keyword evidence="7" id="KW-1185">Reference proteome</keyword>
<dbReference type="AlphaFoldDB" id="A0A1W0B8I6"/>
<dbReference type="InterPro" id="IPR050109">
    <property type="entry name" value="HTH-type_TetR-like_transc_reg"/>
</dbReference>
<protein>
    <recommendedName>
        <fullName evidence="5">HTH tetR-type domain-containing protein</fullName>
    </recommendedName>
</protein>
<keyword evidence="3" id="KW-0804">Transcription</keyword>
<evidence type="ECO:0000259" key="5">
    <source>
        <dbReference type="PROSITE" id="PS50977"/>
    </source>
</evidence>
<name>A0A1W0B8I6_9NOCA</name>
<dbReference type="Proteomes" id="UP000188836">
    <property type="component" value="Unassembled WGS sequence"/>
</dbReference>
<proteinExistence type="predicted"/>
<keyword evidence="1" id="KW-0805">Transcription regulation</keyword>
<feature type="domain" description="HTH tetR-type" evidence="5">
    <location>
        <begin position="17"/>
        <end position="77"/>
    </location>
</feature>
<feature type="DNA-binding region" description="H-T-H motif" evidence="4">
    <location>
        <begin position="239"/>
        <end position="258"/>
    </location>
</feature>
<dbReference type="PANTHER" id="PTHR30055:SF234">
    <property type="entry name" value="HTH-TYPE TRANSCRIPTIONAL REGULATOR BETI"/>
    <property type="match status" value="1"/>
</dbReference>
<dbReference type="Pfam" id="PF00440">
    <property type="entry name" value="TetR_N"/>
    <property type="match status" value="2"/>
</dbReference>
<dbReference type="Gene3D" id="1.10.357.10">
    <property type="entry name" value="Tetracycline Repressor, domain 2"/>
    <property type="match status" value="2"/>
</dbReference>
<evidence type="ECO:0000256" key="2">
    <source>
        <dbReference type="ARBA" id="ARBA00023125"/>
    </source>
</evidence>
<dbReference type="InterPro" id="IPR041490">
    <property type="entry name" value="KstR2_TetR_C"/>
</dbReference>
<dbReference type="InterPro" id="IPR001647">
    <property type="entry name" value="HTH_TetR"/>
</dbReference>
<dbReference type="PRINTS" id="PR00455">
    <property type="entry name" value="HTHTETR"/>
</dbReference>
<evidence type="ECO:0000256" key="3">
    <source>
        <dbReference type="ARBA" id="ARBA00023163"/>
    </source>
</evidence>
<dbReference type="Gene3D" id="1.10.10.60">
    <property type="entry name" value="Homeodomain-like"/>
    <property type="match status" value="2"/>
</dbReference>
<dbReference type="EMBL" id="MUMY01000001">
    <property type="protein sequence ID" value="ONM50443.1"/>
    <property type="molecule type" value="Genomic_DNA"/>
</dbReference>
<sequence>MTDSSAGGGESTARRPRDRRLRVAREAAEMFAAHGFAAVRMDDIARAVGVTARALYRHYPSKHDLLLAVALASQDGYYTAFEAADAVETPHDRFLAAITALVQVTLDERSHAVLWQREARHLRREDRAAVRGRLTAIAHRLAELIGRYRDQPADDPTVELLAWAVLSVVTSPGHHTRTLPRPEADRLLIEVADTLAQLKLPPPLAGTVRVTARHLTSRRERILAESARLFGERGYPAVSVEDIGEAVGILGPSVYHYFPGKQHILGTLINRMYEWVTFGLITAGEESEPSEAVARMTGFYVSLALRFPDLAGIAVTEVLYLGESEAESLRRVRSELVAEWAGMLAAARPDLPIPTANQFVEIVIALTGNLARTPHLHSSDVVDRITALAEAVYTTALPIP</sequence>
<feature type="domain" description="HTH tetR-type" evidence="5">
    <location>
        <begin position="216"/>
        <end position="276"/>
    </location>
</feature>
<dbReference type="PANTHER" id="PTHR30055">
    <property type="entry name" value="HTH-TYPE TRANSCRIPTIONAL REGULATOR RUTR"/>
    <property type="match status" value="1"/>
</dbReference>
<evidence type="ECO:0000256" key="1">
    <source>
        <dbReference type="ARBA" id="ARBA00023015"/>
    </source>
</evidence>